<reference evidence="1 2" key="1">
    <citation type="journal article" date="2012" name="Genome Res.">
        <title>Genomic basis of endosymbiont-conferred protection against an insect parasitoid.</title>
        <authorList>
            <person name="Hansen A.K."/>
            <person name="Vorburger C."/>
            <person name="Moran N.A."/>
        </authorList>
    </citation>
    <scope>NUCLEOTIDE SEQUENCE [LARGE SCALE GENOMIC DNA]</scope>
    <source>
        <strain evidence="2">R5.15</strain>
    </source>
</reference>
<organism evidence="1 2">
    <name type="scientific">Candidatus Regiella insecticola 5.15</name>
    <dbReference type="NCBI Taxonomy" id="1005043"/>
    <lineage>
        <taxon>Bacteria</taxon>
        <taxon>Pseudomonadati</taxon>
        <taxon>Pseudomonadota</taxon>
        <taxon>Gammaproteobacteria</taxon>
        <taxon>Enterobacterales</taxon>
        <taxon>Enterobacteriaceae</taxon>
        <taxon>aphid secondary symbionts</taxon>
        <taxon>Candidatus Regiella</taxon>
    </lineage>
</organism>
<comment type="caution">
    <text evidence="1">The sequence shown here is derived from an EMBL/GenBank/DDBJ whole genome shotgun (WGS) entry which is preliminary data.</text>
</comment>
<sequence>MMEECCGLDLTLFVNVAVNGSQPKQRVTQSINYELKTKQDTRTGNHS</sequence>
<name>G2H241_9ENTR</name>
<dbReference type="EMBL" id="AGCA01000508">
    <property type="protein sequence ID" value="EGY27936.1"/>
    <property type="molecule type" value="Genomic_DNA"/>
</dbReference>
<protein>
    <submittedName>
        <fullName evidence="1">Uncharacterized protein</fullName>
    </submittedName>
</protein>
<gene>
    <name evidence="1" type="ORF">Rin_00021380</name>
</gene>
<accession>G2H241</accession>
<evidence type="ECO:0000313" key="2">
    <source>
        <dbReference type="Proteomes" id="UP000004116"/>
    </source>
</evidence>
<dbReference type="AlphaFoldDB" id="G2H241"/>
<proteinExistence type="predicted"/>
<keyword evidence="2" id="KW-1185">Reference proteome</keyword>
<evidence type="ECO:0000313" key="1">
    <source>
        <dbReference type="EMBL" id="EGY27936.1"/>
    </source>
</evidence>
<dbReference type="Proteomes" id="UP000004116">
    <property type="component" value="Unassembled WGS sequence"/>
</dbReference>